<dbReference type="RefSeq" id="WP_100991027.1">
    <property type="nucleotide sequence ID" value="NZ_CP025096.1"/>
</dbReference>
<evidence type="ECO:0000256" key="1">
    <source>
        <dbReference type="SAM" id="MobiDB-lite"/>
    </source>
</evidence>
<feature type="compositionally biased region" description="Low complexity" evidence="1">
    <location>
        <begin position="52"/>
        <end position="66"/>
    </location>
</feature>
<reference evidence="2 3" key="1">
    <citation type="submission" date="2017-11" db="EMBL/GenBank/DDBJ databases">
        <title>Taxonomic description and genome sequences of Spirosoma HA7 sp. nov., isolated from pollen microhabitat of Corylus avellana.</title>
        <authorList>
            <person name="Ambika Manirajan B."/>
            <person name="Suarez C."/>
            <person name="Ratering S."/>
            <person name="Geissler-Plaum R."/>
            <person name="Cardinale M."/>
            <person name="Sylvia S."/>
        </authorList>
    </citation>
    <scope>NUCLEOTIDE SEQUENCE [LARGE SCALE GENOMIC DNA]</scope>
    <source>
        <strain evidence="2 3">HA7</strain>
    </source>
</reference>
<dbReference type="Proteomes" id="UP000232883">
    <property type="component" value="Chromosome"/>
</dbReference>
<dbReference type="OrthoDB" id="958530at2"/>
<dbReference type="AlphaFoldDB" id="A0A2K8Z4L0"/>
<feature type="region of interest" description="Disordered" evidence="1">
    <location>
        <begin position="1"/>
        <end position="128"/>
    </location>
</feature>
<protein>
    <submittedName>
        <fullName evidence="2">Uncharacterized protein</fullName>
    </submittedName>
</protein>
<name>A0A2K8Z4L0_9BACT</name>
<accession>A0A2K8Z4L0</accession>
<dbReference type="EMBL" id="CP025096">
    <property type="protein sequence ID" value="AUD04823.1"/>
    <property type="molecule type" value="Genomic_DNA"/>
</dbReference>
<evidence type="ECO:0000313" key="3">
    <source>
        <dbReference type="Proteomes" id="UP000232883"/>
    </source>
</evidence>
<organism evidence="2 3">
    <name type="scientific">Spirosoma pollinicola</name>
    <dbReference type="NCBI Taxonomy" id="2057025"/>
    <lineage>
        <taxon>Bacteria</taxon>
        <taxon>Pseudomonadati</taxon>
        <taxon>Bacteroidota</taxon>
        <taxon>Cytophagia</taxon>
        <taxon>Cytophagales</taxon>
        <taxon>Cytophagaceae</taxon>
        <taxon>Spirosoma</taxon>
    </lineage>
</organism>
<gene>
    <name evidence="2" type="ORF">CWM47_25075</name>
</gene>
<feature type="compositionally biased region" description="Basic and acidic residues" evidence="1">
    <location>
        <begin position="119"/>
        <end position="128"/>
    </location>
</feature>
<proteinExistence type="predicted"/>
<dbReference type="KEGG" id="spir:CWM47_25075"/>
<keyword evidence="3" id="KW-1185">Reference proteome</keyword>
<sequence>MSVSSNSRKESTESYAAQGMHNTMGILPELAQLNDKNLDNDLPSRVADSNDTDVPGDVAVADATVAEADDADGISGEAIDESKRASWGQPRASEDDNVEANKDWKTNTSEETVPATRANEPDRTLGNA</sequence>
<evidence type="ECO:0000313" key="2">
    <source>
        <dbReference type="EMBL" id="AUD04823.1"/>
    </source>
</evidence>